<dbReference type="EMBL" id="EU275726">
    <property type="protein sequence ID" value="ABX45146.1"/>
    <property type="molecule type" value="Genomic_DNA"/>
</dbReference>
<evidence type="ECO:0000256" key="1">
    <source>
        <dbReference type="ARBA" id="ARBA00005588"/>
    </source>
</evidence>
<geneLocation type="mitochondrion" evidence="3"/>
<evidence type="ECO:0000259" key="2">
    <source>
        <dbReference type="Pfam" id="PF03161"/>
    </source>
</evidence>
<feature type="domain" description="Homing endonuclease LAGLIDADG" evidence="2">
    <location>
        <begin position="18"/>
        <end position="199"/>
    </location>
</feature>
<reference evidence="3" key="1">
    <citation type="journal article" date="2008" name="Mol. Biol. Evol.">
        <title>Mitochondrial genome evolution in the social amoebae.</title>
        <authorList>
            <person name="Heidel A.J."/>
            <person name="Gloeckner G."/>
        </authorList>
    </citation>
    <scope>NUCLEOTIDE SEQUENCE</scope>
    <source>
        <strain evidence="3">PN500</strain>
    </source>
</reference>
<organism evidence="3">
    <name type="scientific">Heterostelium pallidum</name>
    <name type="common">Cellular slime mold</name>
    <name type="synonym">Polysphondylium pallidum</name>
    <dbReference type="NCBI Taxonomy" id="13642"/>
    <lineage>
        <taxon>Eukaryota</taxon>
        <taxon>Amoebozoa</taxon>
        <taxon>Evosea</taxon>
        <taxon>Eumycetozoa</taxon>
        <taxon>Dictyostelia</taxon>
        <taxon>Acytosteliales</taxon>
        <taxon>Acytosteliaceae</taxon>
        <taxon>Heterostelium</taxon>
    </lineage>
</organism>
<evidence type="ECO:0000313" key="3">
    <source>
        <dbReference type="EMBL" id="ABX45146.1"/>
    </source>
</evidence>
<dbReference type="AlphaFoldDB" id="B2XX24"/>
<dbReference type="GO" id="GO:0004519">
    <property type="term" value="F:endonuclease activity"/>
    <property type="evidence" value="ECO:0007669"/>
    <property type="project" value="UniProtKB-KW"/>
</dbReference>
<dbReference type="InterPro" id="IPR027434">
    <property type="entry name" value="Homing_endonucl"/>
</dbReference>
<protein>
    <submittedName>
        <fullName evidence="3">Endonuclease 1</fullName>
    </submittedName>
</protein>
<comment type="similarity">
    <text evidence="1">Belongs to the LAGLIDADG endonuclease family.</text>
</comment>
<keyword evidence="3" id="KW-0496">Mitochondrion</keyword>
<keyword evidence="3" id="KW-0378">Hydrolase</keyword>
<dbReference type="InterPro" id="IPR004860">
    <property type="entry name" value="LAGLIDADG_dom"/>
</dbReference>
<dbReference type="Gene3D" id="3.10.28.10">
    <property type="entry name" value="Homing endonucleases"/>
    <property type="match status" value="2"/>
</dbReference>
<keyword evidence="3" id="KW-0255">Endonuclease</keyword>
<dbReference type="Pfam" id="PF03161">
    <property type="entry name" value="LAGLIDADG_2"/>
    <property type="match status" value="1"/>
</dbReference>
<proteinExistence type="inferred from homology"/>
<name>B2XX24_HETPA</name>
<accession>B2XX24</accession>
<keyword evidence="3" id="KW-0540">Nuclease</keyword>
<gene>
    <name evidence="3" type="primary">en1</name>
</gene>
<dbReference type="SUPFAM" id="SSF55608">
    <property type="entry name" value="Homing endonucleases"/>
    <property type="match status" value="1"/>
</dbReference>
<sequence>MPKLIARTATLSEVQKDLIYGTLLGDGHIGSSSVAFYAAGQGHLQQDYLLHKYDILKNITKMKPYLNKCAITDYMSYKFSTLTNNNLLGLRKIFYLHDATGALVKGLDGKVIKIVPPNISELINARGLAYWFMDDGCADQYGYKFATNSFDKKSLDYIVDMLKNKFNLPDVTLQKHGLGNITGLPEYKIYIGAKSREKFRALVEPYMLDTLKYKLEITGRHGKKIVKTAIDVINENNIIRKKL</sequence>